<proteinExistence type="predicted"/>
<protein>
    <submittedName>
        <fullName evidence="1">Uncharacterized protein</fullName>
    </submittedName>
</protein>
<comment type="caution">
    <text evidence="1">The sequence shown here is derived from an EMBL/GenBank/DDBJ whole genome shotgun (WGS) entry which is preliminary data.</text>
</comment>
<dbReference type="RefSeq" id="WP_203109769.1">
    <property type="nucleotide sequence ID" value="NZ_JADOBG010000011.1"/>
</dbReference>
<accession>A0ABS1W846</accession>
<sequence length="76" mass="8668">MNRLIQFFDDSNFDVPRLVREIQFDLDKYIMFANLTGSLNPANKSGNVGSELLNHQNTLSVDEVQPIKQQNTGELK</sequence>
<name>A0ABS1W846_9GAMM</name>
<evidence type="ECO:0000313" key="1">
    <source>
        <dbReference type="EMBL" id="MBL7525538.1"/>
    </source>
</evidence>
<organism evidence="1 2">
    <name type="scientific">Legionella bononiensis</name>
    <dbReference type="NCBI Taxonomy" id="2793102"/>
    <lineage>
        <taxon>Bacteria</taxon>
        <taxon>Pseudomonadati</taxon>
        <taxon>Pseudomonadota</taxon>
        <taxon>Gammaproteobacteria</taxon>
        <taxon>Legionellales</taxon>
        <taxon>Legionellaceae</taxon>
        <taxon>Legionella</taxon>
    </lineage>
</organism>
<keyword evidence="2" id="KW-1185">Reference proteome</keyword>
<gene>
    <name evidence="1" type="ORF">I5282_02985</name>
</gene>
<reference evidence="1 2" key="1">
    <citation type="submission" date="2020-12" db="EMBL/GenBank/DDBJ databases">
        <title>WGS of Legionella: environmental sample.</title>
        <authorList>
            <person name="Cristino S."/>
            <person name="Girolamini L."/>
            <person name="Salaris S."/>
            <person name="Pascale M.R."/>
            <person name="Mazzotta M."/>
            <person name="Orsini M."/>
            <person name="Grottola A."/>
        </authorList>
    </citation>
    <scope>NUCLEOTIDE SEQUENCE [LARGE SCALE GENOMIC DNA]</scope>
    <source>
        <strain evidence="1 2">30cs62</strain>
    </source>
</reference>
<dbReference type="EMBL" id="JADWVN010000006">
    <property type="protein sequence ID" value="MBL7525538.1"/>
    <property type="molecule type" value="Genomic_DNA"/>
</dbReference>
<evidence type="ECO:0000313" key="2">
    <source>
        <dbReference type="Proteomes" id="UP000809910"/>
    </source>
</evidence>
<dbReference type="Proteomes" id="UP000809910">
    <property type="component" value="Unassembled WGS sequence"/>
</dbReference>